<dbReference type="InterPro" id="IPR005098">
    <property type="entry name" value="DUF281"/>
</dbReference>
<dbReference type="Proteomes" id="UP000008068">
    <property type="component" value="Unassembled WGS sequence"/>
</dbReference>
<dbReference type="HOGENOM" id="CLU_973967_0_0_1"/>
<dbReference type="Pfam" id="PF03436">
    <property type="entry name" value="DUF281"/>
    <property type="match status" value="2"/>
</dbReference>
<dbReference type="PANTHER" id="PTHR36517">
    <property type="entry name" value="PROTEIN CBG25732"/>
    <property type="match status" value="1"/>
</dbReference>
<evidence type="ECO:0000259" key="1">
    <source>
        <dbReference type="Pfam" id="PF03436"/>
    </source>
</evidence>
<dbReference type="OrthoDB" id="10665003at2759"/>
<feature type="domain" description="DUF281" evidence="1">
    <location>
        <begin position="102"/>
        <end position="156"/>
    </location>
</feature>
<dbReference type="InParanoid" id="G0MCW2"/>
<gene>
    <name evidence="2" type="ORF">CAEBREN_06031</name>
</gene>
<accession>G0MCW2</accession>
<evidence type="ECO:0000313" key="3">
    <source>
        <dbReference type="Proteomes" id="UP000008068"/>
    </source>
</evidence>
<dbReference type="AlphaFoldDB" id="G0MCW2"/>
<dbReference type="EMBL" id="GL379790">
    <property type="protein sequence ID" value="EGT49504.1"/>
    <property type="molecule type" value="Genomic_DNA"/>
</dbReference>
<dbReference type="OMA" id="EDMCANC"/>
<evidence type="ECO:0000313" key="2">
    <source>
        <dbReference type="EMBL" id="EGT49504.1"/>
    </source>
</evidence>
<dbReference type="PANTHER" id="PTHR36517:SF1">
    <property type="entry name" value="C6 DOMAIN-CONTAINING PROTEIN-RELATED"/>
    <property type="match status" value="1"/>
</dbReference>
<name>G0MCW2_CAEBE</name>
<keyword evidence="3" id="KW-1185">Reference proteome</keyword>
<sequence>MCIPTQSPQQMEVLKFYEVEEPRPPPIVVSTTPAAITSTAAVTTVNEEETPETTVEIESEEVASTTVAVEDMCANCDFDEIDVTITGPNVITFIDDDPPTAEGCKVTYFFCGRSDGALCTTVELRATNPSSFMLLTGDITSNSIALSFTCGDDGRYLYGSFTGITALSCVITGCTGSVCEDCDIDAIKPVSTDPMVYVYTEEQTPTADGCKVTLLNCGRTDSAMCTTVLMTATNPTSSTMISDDTTFNTVSVTLTCGKDGQYTHGSFTGITQITCDISGCTSGGGK</sequence>
<organism evidence="3">
    <name type="scientific">Caenorhabditis brenneri</name>
    <name type="common">Nematode worm</name>
    <dbReference type="NCBI Taxonomy" id="135651"/>
    <lineage>
        <taxon>Eukaryota</taxon>
        <taxon>Metazoa</taxon>
        <taxon>Ecdysozoa</taxon>
        <taxon>Nematoda</taxon>
        <taxon>Chromadorea</taxon>
        <taxon>Rhabditida</taxon>
        <taxon>Rhabditina</taxon>
        <taxon>Rhabditomorpha</taxon>
        <taxon>Rhabditoidea</taxon>
        <taxon>Rhabditidae</taxon>
        <taxon>Peloderinae</taxon>
        <taxon>Caenorhabditis</taxon>
    </lineage>
</organism>
<reference evidence="3" key="1">
    <citation type="submission" date="2011-07" db="EMBL/GenBank/DDBJ databases">
        <authorList>
            <consortium name="Caenorhabditis brenneri Sequencing and Analysis Consortium"/>
            <person name="Wilson R.K."/>
        </authorList>
    </citation>
    <scope>NUCLEOTIDE SEQUENCE [LARGE SCALE GENOMIC DNA]</scope>
    <source>
        <strain evidence="3">PB2801</strain>
    </source>
</reference>
<feature type="domain" description="DUF281" evidence="1">
    <location>
        <begin position="208"/>
        <end position="262"/>
    </location>
</feature>
<proteinExistence type="predicted"/>
<protein>
    <recommendedName>
        <fullName evidence="1">DUF281 domain-containing protein</fullName>
    </recommendedName>
</protein>